<dbReference type="RefSeq" id="WP_284914891.1">
    <property type="nucleotide sequence ID" value="NZ_CP126980.1"/>
</dbReference>
<gene>
    <name evidence="4" type="ORF">ACTOB_005669</name>
</gene>
<accession>A0ABY8W760</accession>
<dbReference type="SMART" id="SM00701">
    <property type="entry name" value="PGRP"/>
    <property type="match status" value="1"/>
</dbReference>
<keyword evidence="4" id="KW-0378">Hydrolase</keyword>
<dbReference type="CDD" id="cd06583">
    <property type="entry name" value="PGRP"/>
    <property type="match status" value="1"/>
</dbReference>
<proteinExistence type="inferred from homology"/>
<name>A0ABY8W760_9ACTN</name>
<dbReference type="InterPro" id="IPR036505">
    <property type="entry name" value="Amidase/PGRP_sf"/>
</dbReference>
<organism evidence="4 5">
    <name type="scientific">Actinoplanes oblitus</name>
    <dbReference type="NCBI Taxonomy" id="3040509"/>
    <lineage>
        <taxon>Bacteria</taxon>
        <taxon>Bacillati</taxon>
        <taxon>Actinomycetota</taxon>
        <taxon>Actinomycetes</taxon>
        <taxon>Micromonosporales</taxon>
        <taxon>Micromonosporaceae</taxon>
        <taxon>Actinoplanes</taxon>
    </lineage>
</organism>
<dbReference type="PANTHER" id="PTHR11022">
    <property type="entry name" value="PEPTIDOGLYCAN RECOGNITION PROTEIN"/>
    <property type="match status" value="1"/>
</dbReference>
<dbReference type="Gene3D" id="2.60.120.260">
    <property type="entry name" value="Galactose-binding domain-like"/>
    <property type="match status" value="1"/>
</dbReference>
<evidence type="ECO:0000259" key="3">
    <source>
        <dbReference type="SMART" id="SM00701"/>
    </source>
</evidence>
<feature type="domain" description="Peptidoglycan recognition protein family" evidence="3">
    <location>
        <begin position="253"/>
        <end position="404"/>
    </location>
</feature>
<dbReference type="EC" id="3.5.1.28" evidence="4"/>
<dbReference type="InterPro" id="IPR006619">
    <property type="entry name" value="PGRP_domain_met/bac"/>
</dbReference>
<protein>
    <submittedName>
        <fullName evidence="4">N-acetylmuramoyl-L-alanine amidase</fullName>
        <ecNumber evidence="4">3.5.1.28</ecNumber>
    </submittedName>
</protein>
<keyword evidence="5" id="KW-1185">Reference proteome</keyword>
<evidence type="ECO:0000256" key="2">
    <source>
        <dbReference type="SAM" id="MobiDB-lite"/>
    </source>
</evidence>
<dbReference type="PANTHER" id="PTHR11022:SF41">
    <property type="entry name" value="PEPTIDOGLYCAN-RECOGNITION PROTEIN LC-RELATED"/>
    <property type="match status" value="1"/>
</dbReference>
<evidence type="ECO:0000313" key="4">
    <source>
        <dbReference type="EMBL" id="WIM93684.1"/>
    </source>
</evidence>
<reference evidence="4 5" key="1">
    <citation type="submission" date="2023-06" db="EMBL/GenBank/DDBJ databases">
        <authorList>
            <person name="Yushchuk O."/>
            <person name="Binda E."/>
            <person name="Ruckert-Reed C."/>
            <person name="Fedorenko V."/>
            <person name="Kalinowski J."/>
            <person name="Marinelli F."/>
        </authorList>
    </citation>
    <scope>NUCLEOTIDE SEQUENCE [LARGE SCALE GENOMIC DNA]</scope>
    <source>
        <strain evidence="4 5">NRRL 3884</strain>
    </source>
</reference>
<dbReference type="Proteomes" id="UP001240150">
    <property type="component" value="Chromosome"/>
</dbReference>
<evidence type="ECO:0000313" key="5">
    <source>
        <dbReference type="Proteomes" id="UP001240150"/>
    </source>
</evidence>
<feature type="compositionally biased region" description="Pro residues" evidence="2">
    <location>
        <begin position="201"/>
        <end position="210"/>
    </location>
</feature>
<dbReference type="SUPFAM" id="SSF55846">
    <property type="entry name" value="N-acetylmuramoyl-L-alanine amidase-like"/>
    <property type="match status" value="1"/>
</dbReference>
<feature type="compositionally biased region" description="Polar residues" evidence="2">
    <location>
        <begin position="186"/>
        <end position="196"/>
    </location>
</feature>
<feature type="compositionally biased region" description="Low complexity" evidence="2">
    <location>
        <begin position="211"/>
        <end position="245"/>
    </location>
</feature>
<evidence type="ECO:0000256" key="1">
    <source>
        <dbReference type="ARBA" id="ARBA00007553"/>
    </source>
</evidence>
<feature type="compositionally biased region" description="Basic and acidic residues" evidence="2">
    <location>
        <begin position="163"/>
        <end position="172"/>
    </location>
</feature>
<dbReference type="Gene3D" id="3.40.80.10">
    <property type="entry name" value="Peptidoglycan recognition protein-like"/>
    <property type="match status" value="1"/>
</dbReference>
<dbReference type="EMBL" id="CP126980">
    <property type="protein sequence ID" value="WIM93684.1"/>
    <property type="molecule type" value="Genomic_DNA"/>
</dbReference>
<sequence length="747" mass="75982">MNRKLAIGVGAAVAVLAAGGGVAVLTWPSTPGNGTALAGVSVLPPEPGAEPPRIKTALHTVDVAGPAGVPQRATEHFSLLGVTWADPADKPAGTIQVKTRSVATGKWSGWQSLEVGDGGPDGAEAAAGARRGGTEPLWVGDSDGLATRIQGQGKGLPAGLRVDLIDPGRDTGGKGGGMVLAEGESASPTPEPSGSVSTEPSPKPSDPPSSPSSSPSSATPGTASATPSASSVPAPSSATPVPTSTAPIKAQFPAYVSRKGWSADETIVGPINVATEVKALWVHHTVHTQDANAYTCDQSAAIVRGIQIYDVRSNGWSDLGYNYMVDKCGTLFEGRRGGVEAPVVGAHTIGFNTGYAAVAVLGDYRTATSNDAIETTIAQLAAARLGKYGYNPSSTATFVAGSTNSKFRQGATVTVPRLSGHRDMDATVCPGDNLYSRLPAIRAKSQQMVTGMALRSVTGGGYAAGAYYVRDSATLTWTVATAAADLAGITVSVDGRTVSTLDGAARSVKLTVAPGRHSVTVLAAHRSGSTARVSTTLYGDPTAPTLTAPAVSLRTGTYSATSAPVTVGFTARDNLRLAAVTVSRPRSATLSGTASSWATTAKPGARVGYTLTARDVAGNARAASATQSVLYLAETKATRTGTWAGRTSGSYLGGKALTASRKNAKLTYTFTGRSAALLFSRGPRTGKAYVYLDGRKVATVDTRSGSAGHRQALWVKALASKKHTVVIVVAGTSGRPAVVSDGLAYVR</sequence>
<dbReference type="GO" id="GO:0008745">
    <property type="term" value="F:N-acetylmuramoyl-L-alanine amidase activity"/>
    <property type="evidence" value="ECO:0007669"/>
    <property type="project" value="UniProtKB-EC"/>
</dbReference>
<dbReference type="InterPro" id="IPR015510">
    <property type="entry name" value="PGRP"/>
</dbReference>
<dbReference type="Pfam" id="PF01510">
    <property type="entry name" value="Amidase_2"/>
    <property type="match status" value="1"/>
</dbReference>
<feature type="region of interest" description="Disordered" evidence="2">
    <location>
        <begin position="111"/>
        <end position="245"/>
    </location>
</feature>
<comment type="similarity">
    <text evidence="1">Belongs to the N-acetylmuramoyl-L-alanine amidase 2 family.</text>
</comment>
<dbReference type="InterPro" id="IPR002502">
    <property type="entry name" value="Amidase_domain"/>
</dbReference>